<evidence type="ECO:0000313" key="2">
    <source>
        <dbReference type="Proteomes" id="UP000762676"/>
    </source>
</evidence>
<keyword evidence="2" id="KW-1185">Reference proteome</keyword>
<comment type="caution">
    <text evidence="1">The sequence shown here is derived from an EMBL/GenBank/DDBJ whole genome shotgun (WGS) entry which is preliminary data.</text>
</comment>
<reference evidence="1 2" key="1">
    <citation type="journal article" date="2021" name="Elife">
        <title>Chloroplast acquisition without the gene transfer in kleptoplastic sea slugs, Plakobranchus ocellatus.</title>
        <authorList>
            <person name="Maeda T."/>
            <person name="Takahashi S."/>
            <person name="Yoshida T."/>
            <person name="Shimamura S."/>
            <person name="Takaki Y."/>
            <person name="Nagai Y."/>
            <person name="Toyoda A."/>
            <person name="Suzuki Y."/>
            <person name="Arimoto A."/>
            <person name="Ishii H."/>
            <person name="Satoh N."/>
            <person name="Nishiyama T."/>
            <person name="Hasebe M."/>
            <person name="Maruyama T."/>
            <person name="Minagawa J."/>
            <person name="Obokata J."/>
            <person name="Shigenobu S."/>
        </authorList>
    </citation>
    <scope>NUCLEOTIDE SEQUENCE [LARGE SCALE GENOMIC DNA]</scope>
</reference>
<dbReference type="Proteomes" id="UP000762676">
    <property type="component" value="Unassembled WGS sequence"/>
</dbReference>
<dbReference type="AlphaFoldDB" id="A0AAV4J2Y5"/>
<proteinExistence type="predicted"/>
<name>A0AAV4J2Y5_9GAST</name>
<evidence type="ECO:0000313" key="1">
    <source>
        <dbReference type="EMBL" id="GFS15802.1"/>
    </source>
</evidence>
<accession>A0AAV4J2Y5</accession>
<protein>
    <submittedName>
        <fullName evidence="1">Uncharacterized protein</fullName>
    </submittedName>
</protein>
<gene>
    <name evidence="1" type="ORF">ElyMa_001457400</name>
</gene>
<feature type="non-terminal residue" evidence="1">
    <location>
        <position position="1"/>
    </location>
</feature>
<sequence length="94" mass="10839">IGLWTPSNSTIGILGYVKYFYRESDFVVIIYCTEHGALLSKPVPTNDPTFISRLANEEETEIIKLLNHFKAKLLEAKQQLPNMFILLISYFFHS</sequence>
<organism evidence="1 2">
    <name type="scientific">Elysia marginata</name>
    <dbReference type="NCBI Taxonomy" id="1093978"/>
    <lineage>
        <taxon>Eukaryota</taxon>
        <taxon>Metazoa</taxon>
        <taxon>Spiralia</taxon>
        <taxon>Lophotrochozoa</taxon>
        <taxon>Mollusca</taxon>
        <taxon>Gastropoda</taxon>
        <taxon>Heterobranchia</taxon>
        <taxon>Euthyneura</taxon>
        <taxon>Panpulmonata</taxon>
        <taxon>Sacoglossa</taxon>
        <taxon>Placobranchoidea</taxon>
        <taxon>Plakobranchidae</taxon>
        <taxon>Elysia</taxon>
    </lineage>
</organism>
<dbReference type="EMBL" id="BMAT01002869">
    <property type="protein sequence ID" value="GFS15802.1"/>
    <property type="molecule type" value="Genomic_DNA"/>
</dbReference>